<accession>A0A7I7LAX8</accession>
<name>A0A7I7LAX8_9MYCO</name>
<organism evidence="1 2">
    <name type="scientific">Mycobacterium shottsii</name>
    <dbReference type="NCBI Taxonomy" id="133549"/>
    <lineage>
        <taxon>Bacteria</taxon>
        <taxon>Bacillati</taxon>
        <taxon>Actinomycetota</taxon>
        <taxon>Actinomycetes</taxon>
        <taxon>Mycobacteriales</taxon>
        <taxon>Mycobacteriaceae</taxon>
        <taxon>Mycobacterium</taxon>
        <taxon>Mycobacterium ulcerans group</taxon>
    </lineage>
</organism>
<reference evidence="1 2" key="1">
    <citation type="journal article" date="2019" name="Emerg. Microbes Infect.">
        <title>Comprehensive subspecies identification of 175 nontuberculous mycobacteria species based on 7547 genomic profiles.</title>
        <authorList>
            <person name="Matsumoto Y."/>
            <person name="Kinjo T."/>
            <person name="Motooka D."/>
            <person name="Nabeya D."/>
            <person name="Jung N."/>
            <person name="Uechi K."/>
            <person name="Horii T."/>
            <person name="Iida T."/>
            <person name="Fujita J."/>
            <person name="Nakamura S."/>
        </authorList>
    </citation>
    <scope>NUCLEOTIDE SEQUENCE [LARGE SCALE GENOMIC DNA]</scope>
    <source>
        <strain evidence="1 2">JCM 12657</strain>
    </source>
</reference>
<evidence type="ECO:0000313" key="2">
    <source>
        <dbReference type="Proteomes" id="UP000467164"/>
    </source>
</evidence>
<sequence>MRGAFRADVGEKPEAVLDGALVEDPRVTRSGTSSVYTRGDAGGVKASLPITIQGRLDSGASVTMINAQNWGHPGPPFGLPEYLAHYAIVGDRNISGPGQLFSCTRFRFGDPYWLGLLQDGETAAVGLDGSTLSVDAADDGNWLLYTSASPVTQQRLHTVVISGCLTLAELALDQDFHARDTQVRINDGDAWLTVHGPGANTPPKEFEYRTLLPREELTLERFANWIPINDTLDGIGRAAARSIDGFL</sequence>
<dbReference type="Proteomes" id="UP000467164">
    <property type="component" value="Chromosome"/>
</dbReference>
<protein>
    <submittedName>
        <fullName evidence="1">Uncharacterized protein</fullName>
    </submittedName>
</protein>
<dbReference type="AlphaFoldDB" id="A0A7I7LAX8"/>
<gene>
    <name evidence="1" type="ORF">MSHO_22990</name>
</gene>
<proteinExistence type="predicted"/>
<evidence type="ECO:0000313" key="1">
    <source>
        <dbReference type="EMBL" id="BBX56954.1"/>
    </source>
</evidence>
<keyword evidence="2" id="KW-1185">Reference proteome</keyword>
<dbReference type="EMBL" id="AP022572">
    <property type="protein sequence ID" value="BBX56954.1"/>
    <property type="molecule type" value="Genomic_DNA"/>
</dbReference>
<dbReference type="KEGG" id="msho:MSHO_22990"/>